<organism evidence="2 3">
    <name type="scientific">Sphingopyxis bauzanensis</name>
    <dbReference type="NCBI Taxonomy" id="651663"/>
    <lineage>
        <taxon>Bacteria</taxon>
        <taxon>Pseudomonadati</taxon>
        <taxon>Pseudomonadota</taxon>
        <taxon>Alphaproteobacteria</taxon>
        <taxon>Sphingomonadales</taxon>
        <taxon>Sphingomonadaceae</taxon>
        <taxon>Sphingopyxis</taxon>
    </lineage>
</organism>
<dbReference type="Pfam" id="PF01042">
    <property type="entry name" value="Ribonuc_L-PSP"/>
    <property type="match status" value="1"/>
</dbReference>
<sequence>MPENPEARAFQEAVGYATAVIAGDTIYLSGVVAGPAKGESDLAPGYERAFALIAATLARAGASWDDVVDITTFHTDLAAHIDGFAAVKNRHVKAPFPAWTAIGVSRLYEPTAVVEIKVVARVAKK</sequence>
<accession>A0A246K3B1</accession>
<name>A0A246K3B1_9SPHN</name>
<protein>
    <recommendedName>
        <fullName evidence="4">RidA family protein</fullName>
    </recommendedName>
</protein>
<dbReference type="PANTHER" id="PTHR11803:SF58">
    <property type="entry name" value="PROTEIN HMF1-RELATED"/>
    <property type="match status" value="1"/>
</dbReference>
<dbReference type="InterPro" id="IPR035959">
    <property type="entry name" value="RutC-like_sf"/>
</dbReference>
<evidence type="ECO:0008006" key="4">
    <source>
        <dbReference type="Google" id="ProtNLM"/>
    </source>
</evidence>
<dbReference type="InterPro" id="IPR038743">
    <property type="entry name" value="YjgH-like"/>
</dbReference>
<evidence type="ECO:0000313" key="2">
    <source>
        <dbReference type="EMBL" id="OWQ99858.1"/>
    </source>
</evidence>
<evidence type="ECO:0000313" key="3">
    <source>
        <dbReference type="Proteomes" id="UP000197361"/>
    </source>
</evidence>
<gene>
    <name evidence="2" type="ORF">CDQ92_05240</name>
</gene>
<comment type="similarity">
    <text evidence="1">Belongs to the RutC family.</text>
</comment>
<reference evidence="2 3" key="1">
    <citation type="journal article" date="2010" name="Int. J. Syst. Evol. Microbiol.">
        <title>Sphingopyxis bauzanensis sp. nov., a psychrophilic bacterium isolated from soil.</title>
        <authorList>
            <person name="Zhang D.C."/>
            <person name="Liu H.C."/>
            <person name="Xin Y.H."/>
            <person name="Zhou Y.G."/>
            <person name="Schinner F."/>
            <person name="Margesin R."/>
        </authorList>
    </citation>
    <scope>NUCLEOTIDE SEQUENCE [LARGE SCALE GENOMIC DNA]</scope>
    <source>
        <strain evidence="2 3">DSM 22271</strain>
    </source>
</reference>
<dbReference type="OrthoDB" id="9809792at2"/>
<dbReference type="GO" id="GO:0019239">
    <property type="term" value="F:deaminase activity"/>
    <property type="evidence" value="ECO:0007669"/>
    <property type="project" value="TreeGrafter"/>
</dbReference>
<dbReference type="CDD" id="cd02198">
    <property type="entry name" value="YjgH_like"/>
    <property type="match status" value="1"/>
</dbReference>
<keyword evidence="3" id="KW-1185">Reference proteome</keyword>
<dbReference type="GO" id="GO:0005829">
    <property type="term" value="C:cytosol"/>
    <property type="evidence" value="ECO:0007669"/>
    <property type="project" value="TreeGrafter"/>
</dbReference>
<dbReference type="Gene3D" id="3.30.1330.40">
    <property type="entry name" value="RutC-like"/>
    <property type="match status" value="1"/>
</dbReference>
<evidence type="ECO:0000256" key="1">
    <source>
        <dbReference type="ARBA" id="ARBA00010552"/>
    </source>
</evidence>
<proteinExistence type="inferred from homology"/>
<comment type="caution">
    <text evidence="2">The sequence shown here is derived from an EMBL/GenBank/DDBJ whole genome shotgun (WGS) entry which is preliminary data.</text>
</comment>
<dbReference type="SUPFAM" id="SSF55298">
    <property type="entry name" value="YjgF-like"/>
    <property type="match status" value="1"/>
</dbReference>
<dbReference type="InterPro" id="IPR006175">
    <property type="entry name" value="YjgF/YER057c/UK114"/>
</dbReference>
<dbReference type="Proteomes" id="UP000197361">
    <property type="component" value="Unassembled WGS sequence"/>
</dbReference>
<dbReference type="AlphaFoldDB" id="A0A246K3B1"/>
<dbReference type="EMBL" id="NISK01000001">
    <property type="protein sequence ID" value="OWQ99858.1"/>
    <property type="molecule type" value="Genomic_DNA"/>
</dbReference>
<dbReference type="PANTHER" id="PTHR11803">
    <property type="entry name" value="2-IMINOBUTANOATE/2-IMINOPROPANOATE DEAMINASE RIDA"/>
    <property type="match status" value="1"/>
</dbReference>